<dbReference type="OMA" id="AQPYMFE"/>
<reference evidence="1" key="1">
    <citation type="submission" date="2025-08" db="UniProtKB">
        <authorList>
            <consortium name="Ensembl"/>
        </authorList>
    </citation>
    <scope>IDENTIFICATION</scope>
</reference>
<dbReference type="Ensembl" id="ENSEBUT00000010654.1">
    <property type="protein sequence ID" value="ENSEBUP00000010114.1"/>
    <property type="gene ID" value="ENSEBUG00000006500.1"/>
</dbReference>
<accession>A0A8C4Q515</accession>
<evidence type="ECO:0000313" key="1">
    <source>
        <dbReference type="Ensembl" id="ENSEBUP00000010114.1"/>
    </source>
</evidence>
<dbReference type="AlphaFoldDB" id="A0A8C4Q515"/>
<dbReference type="PANTHER" id="PTHR36981:SF1">
    <property type="entry name" value="P2X PURINORECEPTOR 7 INTRACELLULAR DOMAIN-CONTAINING PROTEIN"/>
    <property type="match status" value="1"/>
</dbReference>
<proteinExistence type="predicted"/>
<keyword evidence="2" id="KW-1185">Reference proteome</keyword>
<evidence type="ECO:0000313" key="2">
    <source>
        <dbReference type="Proteomes" id="UP000694388"/>
    </source>
</evidence>
<reference evidence="1" key="2">
    <citation type="submission" date="2025-09" db="UniProtKB">
        <authorList>
            <consortium name="Ensembl"/>
        </authorList>
    </citation>
    <scope>IDENTIFICATION</scope>
</reference>
<name>A0A8C4Q515_EPTBU</name>
<dbReference type="PANTHER" id="PTHR36981">
    <property type="entry name" value="ZGC:195170"/>
    <property type="match status" value="1"/>
</dbReference>
<protein>
    <submittedName>
        <fullName evidence="1">Zgc:195170</fullName>
    </submittedName>
</protein>
<dbReference type="Proteomes" id="UP000694388">
    <property type="component" value="Unplaced"/>
</dbReference>
<dbReference type="GeneTree" id="ENSGT00530000068605"/>
<sequence length="195" mass="22689">MVRCESESDFSGDETECFHSDIAEDESEDDGNLYYGVSGPEPYKFEPLASARKRPISCTSCRTDYVFILTRCQCGHCDSMPTGEQCICCMEIKQFRSKLDEHTKLQNTTIKCITEHPGFDPFFLNIYALQFSFNMYKKAGKYRYTAYRQLIRWSHGYMGFYNRLPLPACAVKLIRRTFPEEVDTDYTDFKLPPLK</sequence>
<organism evidence="1 2">
    <name type="scientific">Eptatretus burgeri</name>
    <name type="common">Inshore hagfish</name>
    <dbReference type="NCBI Taxonomy" id="7764"/>
    <lineage>
        <taxon>Eukaryota</taxon>
        <taxon>Metazoa</taxon>
        <taxon>Chordata</taxon>
        <taxon>Craniata</taxon>
        <taxon>Vertebrata</taxon>
        <taxon>Cyclostomata</taxon>
        <taxon>Myxini</taxon>
        <taxon>Myxiniformes</taxon>
        <taxon>Myxinidae</taxon>
        <taxon>Eptatretinae</taxon>
        <taxon>Eptatretus</taxon>
    </lineage>
</organism>